<accession>F4S5S6</accession>
<dbReference type="GeneID" id="18936733"/>
<feature type="region of interest" description="Disordered" evidence="1">
    <location>
        <begin position="280"/>
        <end position="305"/>
    </location>
</feature>
<evidence type="ECO:0000313" key="2">
    <source>
        <dbReference type="EMBL" id="EGF99949.1"/>
    </source>
</evidence>
<feature type="region of interest" description="Disordered" evidence="1">
    <location>
        <begin position="79"/>
        <end position="112"/>
    </location>
</feature>
<feature type="region of interest" description="Disordered" evidence="1">
    <location>
        <begin position="256"/>
        <end position="275"/>
    </location>
</feature>
<protein>
    <submittedName>
        <fullName evidence="2">Uncharacterized protein</fullName>
    </submittedName>
</protein>
<feature type="region of interest" description="Disordered" evidence="1">
    <location>
        <begin position="573"/>
        <end position="600"/>
    </location>
</feature>
<name>F4S5S6_MELLP</name>
<feature type="region of interest" description="Disordered" evidence="1">
    <location>
        <begin position="126"/>
        <end position="179"/>
    </location>
</feature>
<dbReference type="VEuPathDB" id="FungiDB:MELLADRAFT_93927"/>
<dbReference type="HOGENOM" id="CLU_369625_0_0_1"/>
<dbReference type="eggNOG" id="ENOG502QQDI">
    <property type="taxonomic scope" value="Eukaryota"/>
</dbReference>
<evidence type="ECO:0000256" key="1">
    <source>
        <dbReference type="SAM" id="MobiDB-lite"/>
    </source>
</evidence>
<dbReference type="AlphaFoldDB" id="F4S5S6"/>
<feature type="compositionally biased region" description="Low complexity" evidence="1">
    <location>
        <begin position="257"/>
        <end position="270"/>
    </location>
</feature>
<reference evidence="3" key="1">
    <citation type="journal article" date="2011" name="Proc. Natl. Acad. Sci. U.S.A.">
        <title>Obligate biotrophy features unraveled by the genomic analysis of rust fungi.</title>
        <authorList>
            <person name="Duplessis S."/>
            <person name="Cuomo C.A."/>
            <person name="Lin Y.-C."/>
            <person name="Aerts A."/>
            <person name="Tisserant E."/>
            <person name="Veneault-Fourrey C."/>
            <person name="Joly D.L."/>
            <person name="Hacquard S."/>
            <person name="Amselem J."/>
            <person name="Cantarel B.L."/>
            <person name="Chiu R."/>
            <person name="Coutinho P.M."/>
            <person name="Feau N."/>
            <person name="Field M."/>
            <person name="Frey P."/>
            <person name="Gelhaye E."/>
            <person name="Goldberg J."/>
            <person name="Grabherr M.G."/>
            <person name="Kodira C.D."/>
            <person name="Kohler A."/>
            <person name="Kuees U."/>
            <person name="Lindquist E.A."/>
            <person name="Lucas S.M."/>
            <person name="Mago R."/>
            <person name="Mauceli E."/>
            <person name="Morin E."/>
            <person name="Murat C."/>
            <person name="Pangilinan J.L."/>
            <person name="Park R."/>
            <person name="Pearson M."/>
            <person name="Quesneville H."/>
            <person name="Rouhier N."/>
            <person name="Sakthikumar S."/>
            <person name="Salamov A.A."/>
            <person name="Schmutz J."/>
            <person name="Selles B."/>
            <person name="Shapiro H."/>
            <person name="Tanguay P."/>
            <person name="Tuskan G.A."/>
            <person name="Henrissat B."/>
            <person name="Van de Peer Y."/>
            <person name="Rouze P."/>
            <person name="Ellis J.G."/>
            <person name="Dodds P.N."/>
            <person name="Schein J.E."/>
            <person name="Zhong S."/>
            <person name="Hamelin R.C."/>
            <person name="Grigoriev I.V."/>
            <person name="Szabo L.J."/>
            <person name="Martin F."/>
        </authorList>
    </citation>
    <scope>NUCLEOTIDE SEQUENCE [LARGE SCALE GENOMIC DNA]</scope>
    <source>
        <strain evidence="3">98AG31 / pathotype 3-4-7</strain>
    </source>
</reference>
<gene>
    <name evidence="2" type="ORF">MELLADRAFT_93927</name>
</gene>
<dbReference type="RefSeq" id="XP_007416761.1">
    <property type="nucleotide sequence ID" value="XM_007416699.1"/>
</dbReference>
<sequence>MALSLQLQAISQSREVQMRQQGNVACNQNPPSLPTSHHAYENLQNHPHANRTHIANHLNVPPQHRPSNTNSRVLDLPCEENTGNYNSLPLNRPYTQTRVSSSPQNTRSSRPQDFTFHLAPPDITHDVTNQSRNSQMHTQTQITAESIQQRPAQHSHSIPHLPCGHTSTSASQTQNSSSLQRPVWSGVQFEFRQNHEPSLVLPLVTPVQPQFFNPRPNDGPPQTERNDAQQTRNQPTHLTTIYQPRQSSIMPICPAENQTNQQSSTRQSVQFQRGSRISLQQAPPALSPGFSDVNRSNHLHPSEEFTDPHEINHAAADDDVQNVGDDTEESDVDGVFDLAENRKYQELGASRRAQKTMARCDGIRLEKLAKPPVECSQHERLAIAIQHYNNLLLGIVRKGKGRKGNRSLPEPPSDDEYSAWDKRKLERRRIVDKAVEQACSLYRRKHPHVLPAQLARVGDHAAEDANSSILPVKFTSLVALRNSGVHYSTTVASTCEGALALAGFARFTYDWTDSIKSKWNEAISYIILQEWEKCYKRGDADDYDVDAKQVTAKNLRQVLDRWFNTKAREFSSQCQKSPEEKSNQAKEQEAAKEKNRQRQLQKRVCQLRRHTLKTFFPEHHTLQAILSERTVHSEDEVDSAGHSYRKPKLWRHQHLNEFLHELDELHIVIKAQEGDQACTSATKALHRGPYAPLEDPDLLARPPKGFPRDLLDQQFMNQYVSRVAIFGLELSAHQFDLRPLLAHARWLQLAEAS</sequence>
<organism evidence="3">
    <name type="scientific">Melampsora larici-populina (strain 98AG31 / pathotype 3-4-7)</name>
    <name type="common">Poplar leaf rust fungus</name>
    <dbReference type="NCBI Taxonomy" id="747676"/>
    <lineage>
        <taxon>Eukaryota</taxon>
        <taxon>Fungi</taxon>
        <taxon>Dikarya</taxon>
        <taxon>Basidiomycota</taxon>
        <taxon>Pucciniomycotina</taxon>
        <taxon>Pucciniomycetes</taxon>
        <taxon>Pucciniales</taxon>
        <taxon>Melampsoraceae</taxon>
        <taxon>Melampsora</taxon>
    </lineage>
</organism>
<feature type="compositionally biased region" description="Low complexity" evidence="1">
    <location>
        <begin position="166"/>
        <end position="179"/>
    </location>
</feature>
<feature type="compositionally biased region" description="Polar residues" evidence="1">
    <location>
        <begin position="126"/>
        <end position="156"/>
    </location>
</feature>
<keyword evidence="3" id="KW-1185">Reference proteome</keyword>
<dbReference type="KEGG" id="mlr:MELLADRAFT_93927"/>
<proteinExistence type="predicted"/>
<dbReference type="EMBL" id="GL883152">
    <property type="protein sequence ID" value="EGF99949.1"/>
    <property type="molecule type" value="Genomic_DNA"/>
</dbReference>
<feature type="compositionally biased region" description="Polar residues" evidence="1">
    <location>
        <begin position="81"/>
        <end position="112"/>
    </location>
</feature>
<dbReference type="Proteomes" id="UP000001072">
    <property type="component" value="Unassembled WGS sequence"/>
</dbReference>
<evidence type="ECO:0000313" key="3">
    <source>
        <dbReference type="Proteomes" id="UP000001072"/>
    </source>
</evidence>
<feature type="region of interest" description="Disordered" evidence="1">
    <location>
        <begin position="208"/>
        <end position="234"/>
    </location>
</feature>
<feature type="compositionally biased region" description="Basic and acidic residues" evidence="1">
    <location>
        <begin position="577"/>
        <end position="596"/>
    </location>
</feature>
<dbReference type="InParanoid" id="F4S5S6"/>